<proteinExistence type="predicted"/>
<dbReference type="InterPro" id="IPR049712">
    <property type="entry name" value="Poly_export"/>
</dbReference>
<protein>
    <recommendedName>
        <fullName evidence="3">Soluble ligand binding domain-containing protein</fullName>
    </recommendedName>
</protein>
<evidence type="ECO:0000256" key="1">
    <source>
        <dbReference type="SAM" id="Phobius"/>
    </source>
</evidence>
<dbReference type="PANTHER" id="PTHR33619:SF3">
    <property type="entry name" value="POLYSACCHARIDE EXPORT PROTEIN GFCE-RELATED"/>
    <property type="match status" value="1"/>
</dbReference>
<dbReference type="GO" id="GO:0015159">
    <property type="term" value="F:polysaccharide transmembrane transporter activity"/>
    <property type="evidence" value="ECO:0007669"/>
    <property type="project" value="InterPro"/>
</dbReference>
<organism evidence="4">
    <name type="scientific">Ignavibacterium album</name>
    <dbReference type="NCBI Taxonomy" id="591197"/>
    <lineage>
        <taxon>Bacteria</taxon>
        <taxon>Pseudomonadati</taxon>
        <taxon>Ignavibacteriota</taxon>
        <taxon>Ignavibacteria</taxon>
        <taxon>Ignavibacteriales</taxon>
        <taxon>Ignavibacteriaceae</taxon>
        <taxon>Ignavibacterium</taxon>
    </lineage>
</organism>
<feature type="signal peptide" evidence="2">
    <location>
        <begin position="1"/>
        <end position="18"/>
    </location>
</feature>
<dbReference type="Pfam" id="PF10531">
    <property type="entry name" value="SLBB"/>
    <property type="match status" value="3"/>
</dbReference>
<reference evidence="4" key="1">
    <citation type="journal article" date="2020" name="mSystems">
        <title>Genome- and Community-Level Interaction Insights into Carbon Utilization and Element Cycling Functions of Hydrothermarchaeota in Hydrothermal Sediment.</title>
        <authorList>
            <person name="Zhou Z."/>
            <person name="Liu Y."/>
            <person name="Xu W."/>
            <person name="Pan J."/>
            <person name="Luo Z.H."/>
            <person name="Li M."/>
        </authorList>
    </citation>
    <scope>NUCLEOTIDE SEQUENCE [LARGE SCALE GENOMIC DNA]</scope>
    <source>
        <strain evidence="4">SpSt-479</strain>
    </source>
</reference>
<evidence type="ECO:0000256" key="2">
    <source>
        <dbReference type="SAM" id="SignalP"/>
    </source>
</evidence>
<evidence type="ECO:0000259" key="3">
    <source>
        <dbReference type="Pfam" id="PF10531"/>
    </source>
</evidence>
<keyword evidence="2" id="KW-0732">Signal</keyword>
<name>A0A7V2ZHS5_9BACT</name>
<feature type="transmembrane region" description="Helical" evidence="1">
    <location>
        <begin position="453"/>
        <end position="471"/>
    </location>
</feature>
<keyword evidence="1" id="KW-1133">Transmembrane helix</keyword>
<keyword evidence="1" id="KW-0812">Transmembrane</keyword>
<dbReference type="Gene3D" id="3.10.560.10">
    <property type="entry name" value="Outer membrane lipoprotein wza domain like"/>
    <property type="match status" value="3"/>
</dbReference>
<comment type="caution">
    <text evidence="4">The sequence shown here is derived from an EMBL/GenBank/DDBJ whole genome shotgun (WGS) entry which is preliminary data.</text>
</comment>
<sequence length="475" mass="54102">MKNFLIITLLFGYSFVVAQSTDRNQNTSLLVSSTISVTLGGHFPLTGTFPASVTERVDQFVTRIYTQALERSLRTATDQTMLEKIKKDLSDYSLRGIILKRASGEELVLDLEKFRIDGDFKNNPYLKNDDVIIFPPNDIERNFISITGAVNSPGKFLFVEGDKLKDVVELARGINKAYENVSKAKIYRLSYDGLNNEVIEVNLTDNILLKRGDQIVVLADETQRKEFFALVLGEVIQPGYVPVTRNNTKLGEIMKQVKGFTDNASLIRARLFRGNSVTALLEKQYGIKIDEKLLNNDRELVDRIVNYEQAMMFRMSNLVEEDQYYFQAENQYRVLNEGSAIDFTKIYDEHSEIYNFIVYPGDVIIIPPKRNTVYVFGQVSSPGHVKFVEGKNYLYYIEQAGGLGEYAEDEIMIIKGSSRNWIPADRNVQIEEGDYIFIPKERIKSFRTFAMELSGYFSIIGSIATILLLIIQLGK</sequence>
<keyword evidence="1" id="KW-0472">Membrane</keyword>
<feature type="chain" id="PRO_5031145797" description="Soluble ligand binding domain-containing protein" evidence="2">
    <location>
        <begin position="19"/>
        <end position="475"/>
    </location>
</feature>
<accession>A0A7V2ZHS5</accession>
<dbReference type="EMBL" id="DSUJ01000004">
    <property type="protein sequence ID" value="HFI90206.1"/>
    <property type="molecule type" value="Genomic_DNA"/>
</dbReference>
<feature type="domain" description="Soluble ligand binding" evidence="3">
    <location>
        <begin position="144"/>
        <end position="189"/>
    </location>
</feature>
<feature type="domain" description="Soluble ligand binding" evidence="3">
    <location>
        <begin position="373"/>
        <end position="411"/>
    </location>
</feature>
<dbReference type="PANTHER" id="PTHR33619">
    <property type="entry name" value="POLYSACCHARIDE EXPORT PROTEIN GFCE-RELATED"/>
    <property type="match status" value="1"/>
</dbReference>
<feature type="domain" description="Soluble ligand binding" evidence="3">
    <location>
        <begin position="231"/>
        <end position="274"/>
    </location>
</feature>
<evidence type="ECO:0000313" key="4">
    <source>
        <dbReference type="EMBL" id="HFI90206.1"/>
    </source>
</evidence>
<gene>
    <name evidence="4" type="ORF">ENS31_01605</name>
</gene>
<dbReference type="InterPro" id="IPR019554">
    <property type="entry name" value="Soluble_ligand-bd"/>
</dbReference>
<dbReference type="AlphaFoldDB" id="A0A7V2ZHS5"/>